<dbReference type="AlphaFoldDB" id="A0A255Z2T3"/>
<accession>A0A255Z2T3</accession>
<keyword evidence="2" id="KW-1185">Reference proteome</keyword>
<protein>
    <submittedName>
        <fullName evidence="1">Uncharacterized protein</fullName>
    </submittedName>
</protein>
<organism evidence="1 2">
    <name type="scientific">Flavobacterium cyanobacteriorum</name>
    <dbReference type="NCBI Taxonomy" id="2022802"/>
    <lineage>
        <taxon>Bacteria</taxon>
        <taxon>Pseudomonadati</taxon>
        <taxon>Bacteroidota</taxon>
        <taxon>Flavobacteriia</taxon>
        <taxon>Flavobacteriales</taxon>
        <taxon>Flavobacteriaceae</taxon>
        <taxon>Flavobacterium</taxon>
    </lineage>
</organism>
<dbReference type="OrthoDB" id="675048at2"/>
<comment type="caution">
    <text evidence="1">The sequence shown here is derived from an EMBL/GenBank/DDBJ whole genome shotgun (WGS) entry which is preliminary data.</text>
</comment>
<name>A0A255Z2T3_9FLAO</name>
<gene>
    <name evidence="1" type="ORF">CHU92_10415</name>
</gene>
<dbReference type="Proteomes" id="UP000216605">
    <property type="component" value="Unassembled WGS sequence"/>
</dbReference>
<dbReference type="EMBL" id="NOXV01000277">
    <property type="protein sequence ID" value="OYQ35762.1"/>
    <property type="molecule type" value="Genomic_DNA"/>
</dbReference>
<reference evidence="1 2" key="1">
    <citation type="submission" date="2017-07" db="EMBL/GenBank/DDBJ databases">
        <title>Flavobacterium cyanobacteriorum sp. nov., isolated from cyanobacterial aggregates in a eutrophic lake.</title>
        <authorList>
            <person name="Cai H."/>
        </authorList>
    </citation>
    <scope>NUCLEOTIDE SEQUENCE [LARGE SCALE GENOMIC DNA]</scope>
    <source>
        <strain evidence="1 2">TH021</strain>
    </source>
</reference>
<evidence type="ECO:0000313" key="2">
    <source>
        <dbReference type="Proteomes" id="UP000216605"/>
    </source>
</evidence>
<proteinExistence type="predicted"/>
<evidence type="ECO:0000313" key="1">
    <source>
        <dbReference type="EMBL" id="OYQ35762.1"/>
    </source>
</evidence>
<sequence>MATKSWTDKLYSGKKPVVKKLDYDFAGIPAHSAMLVATPEIIDNYIREIPEAVTVSPEVMRKDIALAHGAEYTCPVSTGIFLRIVAEASYEQYLKGTPADKITPFWRVVAPSSPLAKKLASGTDFILKQRAAEGQ</sequence>
<dbReference type="RefSeq" id="WP_094415308.1">
    <property type="nucleotide sequence ID" value="NZ_NOXV01000277.1"/>
</dbReference>